<dbReference type="Proteomes" id="UP001168990">
    <property type="component" value="Unassembled WGS sequence"/>
</dbReference>
<comment type="caution">
    <text evidence="2">The sequence shown here is derived from an EMBL/GenBank/DDBJ whole genome shotgun (WGS) entry which is preliminary data.</text>
</comment>
<evidence type="ECO:0000256" key="1">
    <source>
        <dbReference type="SAM" id="MobiDB-lite"/>
    </source>
</evidence>
<proteinExistence type="predicted"/>
<feature type="compositionally biased region" description="Basic and acidic residues" evidence="1">
    <location>
        <begin position="106"/>
        <end position="121"/>
    </location>
</feature>
<dbReference type="EMBL" id="JAQQBS010001422">
    <property type="protein sequence ID" value="KAK0165530.1"/>
    <property type="molecule type" value="Genomic_DNA"/>
</dbReference>
<feature type="region of interest" description="Disordered" evidence="1">
    <location>
        <begin position="98"/>
        <end position="122"/>
    </location>
</feature>
<evidence type="ECO:0000313" key="2">
    <source>
        <dbReference type="EMBL" id="KAK0165530.1"/>
    </source>
</evidence>
<sequence length="153" mass="17012">MGISAIDDKLTIESSPTPSGFTEMDVFMGNSWLSSDIAKNHMTSENLSKIKDKSATSNRISNDTNMMPELNNKNCTSHIVEPGECVTENGIRFLGKKSNAQNLVSIDRERNHESPGEKRTETVCTNNQYTDYVPNRRITANNSDLSSDHSLLK</sequence>
<name>A0AA39F9N3_9HYME</name>
<feature type="compositionally biased region" description="Polar residues" evidence="1">
    <location>
        <begin position="55"/>
        <end position="70"/>
    </location>
</feature>
<reference evidence="2" key="1">
    <citation type="journal article" date="2023" name="bioRxiv">
        <title>Scaffold-level genome assemblies of two parasitoid biocontrol wasps reveal the parthenogenesis mechanism and an associated novel virus.</title>
        <authorList>
            <person name="Inwood S."/>
            <person name="Skelly J."/>
            <person name="Guhlin J."/>
            <person name="Harrop T."/>
            <person name="Goldson S."/>
            <person name="Dearden P."/>
        </authorList>
    </citation>
    <scope>NUCLEOTIDE SEQUENCE</scope>
    <source>
        <strain evidence="2">Irish</strain>
        <tissue evidence="2">Whole body</tissue>
    </source>
</reference>
<reference evidence="2" key="2">
    <citation type="submission" date="2023-03" db="EMBL/GenBank/DDBJ databases">
        <authorList>
            <person name="Inwood S.N."/>
            <person name="Skelly J.G."/>
            <person name="Guhlin J."/>
            <person name="Harrop T.W.R."/>
            <person name="Goldson S.G."/>
            <person name="Dearden P.K."/>
        </authorList>
    </citation>
    <scope>NUCLEOTIDE SEQUENCE</scope>
    <source>
        <strain evidence="2">Irish</strain>
        <tissue evidence="2">Whole body</tissue>
    </source>
</reference>
<organism evidence="2 3">
    <name type="scientific">Microctonus aethiopoides</name>
    <dbReference type="NCBI Taxonomy" id="144406"/>
    <lineage>
        <taxon>Eukaryota</taxon>
        <taxon>Metazoa</taxon>
        <taxon>Ecdysozoa</taxon>
        <taxon>Arthropoda</taxon>
        <taxon>Hexapoda</taxon>
        <taxon>Insecta</taxon>
        <taxon>Pterygota</taxon>
        <taxon>Neoptera</taxon>
        <taxon>Endopterygota</taxon>
        <taxon>Hymenoptera</taxon>
        <taxon>Apocrita</taxon>
        <taxon>Ichneumonoidea</taxon>
        <taxon>Braconidae</taxon>
        <taxon>Euphorinae</taxon>
        <taxon>Microctonus</taxon>
    </lineage>
</organism>
<accession>A0AA39F9N3</accession>
<keyword evidence="3" id="KW-1185">Reference proteome</keyword>
<dbReference type="AlphaFoldDB" id="A0AA39F9N3"/>
<protein>
    <submittedName>
        <fullName evidence="2">Uncharacterized protein</fullName>
    </submittedName>
</protein>
<gene>
    <name evidence="2" type="ORF">PV328_004037</name>
</gene>
<feature type="region of interest" description="Disordered" evidence="1">
    <location>
        <begin position="51"/>
        <end position="70"/>
    </location>
</feature>
<evidence type="ECO:0000313" key="3">
    <source>
        <dbReference type="Proteomes" id="UP001168990"/>
    </source>
</evidence>